<proteinExistence type="predicted"/>
<feature type="transmembrane region" description="Helical" evidence="5">
    <location>
        <begin position="6"/>
        <end position="28"/>
    </location>
</feature>
<keyword evidence="3 5" id="KW-1133">Transmembrane helix</keyword>
<sequence length="133" mass="15115">MNTFDVYKVTIFVIGFTGLLFFIQLLIADVVGLRRKHQPGFPVDADYDDFFFRASRAFLNSNETASIFLMLAVFAMLSSANATSLNTAALVYFFARLFHMLFYYFSFSILRSVSFTVSLIALLAMFVIGYSAW</sequence>
<dbReference type="OrthoDB" id="5880499at2"/>
<dbReference type="AlphaFoldDB" id="A0A135I984"/>
<evidence type="ECO:0000313" key="6">
    <source>
        <dbReference type="EMBL" id="KXF81944.1"/>
    </source>
</evidence>
<organism evidence="6 7">
    <name type="scientific">Enterovibrio coralii</name>
    <dbReference type="NCBI Taxonomy" id="294935"/>
    <lineage>
        <taxon>Bacteria</taxon>
        <taxon>Pseudomonadati</taxon>
        <taxon>Pseudomonadota</taxon>
        <taxon>Gammaproteobacteria</taxon>
        <taxon>Vibrionales</taxon>
        <taxon>Vibrionaceae</taxon>
        <taxon>Enterovibrio</taxon>
    </lineage>
</organism>
<dbReference type="Pfam" id="PF01124">
    <property type="entry name" value="MAPEG"/>
    <property type="match status" value="1"/>
</dbReference>
<dbReference type="Gene3D" id="1.20.120.550">
    <property type="entry name" value="Membrane associated eicosanoid/glutathione metabolism-like domain"/>
    <property type="match status" value="1"/>
</dbReference>
<comment type="caution">
    <text evidence="6">The sequence shown here is derived from an EMBL/GenBank/DDBJ whole genome shotgun (WGS) entry which is preliminary data.</text>
</comment>
<feature type="transmembrane region" description="Helical" evidence="5">
    <location>
        <begin position="65"/>
        <end position="83"/>
    </location>
</feature>
<evidence type="ECO:0000256" key="4">
    <source>
        <dbReference type="ARBA" id="ARBA00023136"/>
    </source>
</evidence>
<comment type="subcellular location">
    <subcellularLocation>
        <location evidence="1">Membrane</location>
    </subcellularLocation>
</comment>
<dbReference type="EMBL" id="LNTY01000032">
    <property type="protein sequence ID" value="KXF81944.1"/>
    <property type="molecule type" value="Genomic_DNA"/>
</dbReference>
<name>A0A135I984_9GAMM</name>
<evidence type="ECO:0000256" key="5">
    <source>
        <dbReference type="SAM" id="Phobius"/>
    </source>
</evidence>
<keyword evidence="4 5" id="KW-0472">Membrane</keyword>
<keyword evidence="7" id="KW-1185">Reference proteome</keyword>
<gene>
    <name evidence="6" type="ORF">ATN88_18440</name>
</gene>
<evidence type="ECO:0000313" key="7">
    <source>
        <dbReference type="Proteomes" id="UP000070529"/>
    </source>
</evidence>
<dbReference type="Proteomes" id="UP000070529">
    <property type="component" value="Unassembled WGS sequence"/>
</dbReference>
<dbReference type="InterPro" id="IPR023352">
    <property type="entry name" value="MAPEG-like_dom_sf"/>
</dbReference>
<reference evidence="6 7" key="1">
    <citation type="submission" date="2015-11" db="EMBL/GenBank/DDBJ databases">
        <title>Genomic Taxonomy of the Vibrionaceae.</title>
        <authorList>
            <person name="Gomez-Gil B."/>
            <person name="Enciso-Ibarra J."/>
        </authorList>
    </citation>
    <scope>NUCLEOTIDE SEQUENCE [LARGE SCALE GENOMIC DNA]</scope>
    <source>
        <strain evidence="6 7">CAIM 912</strain>
    </source>
</reference>
<evidence type="ECO:0008006" key="8">
    <source>
        <dbReference type="Google" id="ProtNLM"/>
    </source>
</evidence>
<evidence type="ECO:0000256" key="3">
    <source>
        <dbReference type="ARBA" id="ARBA00022989"/>
    </source>
</evidence>
<dbReference type="InterPro" id="IPR001129">
    <property type="entry name" value="Membr-assoc_MAPEG"/>
</dbReference>
<feature type="transmembrane region" description="Helical" evidence="5">
    <location>
        <begin position="113"/>
        <end position="132"/>
    </location>
</feature>
<evidence type="ECO:0000256" key="1">
    <source>
        <dbReference type="ARBA" id="ARBA00004370"/>
    </source>
</evidence>
<dbReference type="PANTHER" id="PTHR35371:SF1">
    <property type="entry name" value="BLR7753 PROTEIN"/>
    <property type="match status" value="1"/>
</dbReference>
<protein>
    <recommendedName>
        <fullName evidence="8">MAPEG family protein</fullName>
    </recommendedName>
</protein>
<dbReference type="RefSeq" id="WP_067415048.1">
    <property type="nucleotide sequence ID" value="NZ_LNTY01000032.1"/>
</dbReference>
<evidence type="ECO:0000256" key="2">
    <source>
        <dbReference type="ARBA" id="ARBA00022692"/>
    </source>
</evidence>
<dbReference type="GO" id="GO:0016020">
    <property type="term" value="C:membrane"/>
    <property type="evidence" value="ECO:0007669"/>
    <property type="project" value="UniProtKB-SubCell"/>
</dbReference>
<dbReference type="STRING" id="294935.ATN88_18440"/>
<dbReference type="SUPFAM" id="SSF161084">
    <property type="entry name" value="MAPEG domain-like"/>
    <property type="match status" value="1"/>
</dbReference>
<accession>A0A135I984</accession>
<dbReference type="PANTHER" id="PTHR35371">
    <property type="entry name" value="INNER MEMBRANE PROTEIN"/>
    <property type="match status" value="1"/>
</dbReference>
<keyword evidence="2 5" id="KW-0812">Transmembrane</keyword>